<dbReference type="PANTHER" id="PTHR43747">
    <property type="entry name" value="FAD-BINDING PROTEIN"/>
    <property type="match status" value="1"/>
</dbReference>
<dbReference type="GO" id="GO:0071949">
    <property type="term" value="F:FAD binding"/>
    <property type="evidence" value="ECO:0007669"/>
    <property type="project" value="InterPro"/>
</dbReference>
<sequence>MVAKKTDGAPEPARTPEDMTFDVIILGSGLAGSVTGAILAKHGAKVLLVDAAAHPRFAIGESMTPQLVEWIHILSERHDIPELKSLASVEASTRDIGPTFGTKAHFGFLKHEVGKEPDPREATQLALPKIFHQNSHMFRQDSDSFMFHVAIRYGCTPRQNWRANEVEFDDDGVTVLGRSAAPGAEPELYRAKYLVDASGFRSPLADKFDLRDKPTARFKHHSRSMFTHYVGIKRFDDVSGHPQELRPPADWHTGTMHHLIERGWFWIIPFDNHPKSRNPLCSVGLTMDERTYPKPKDLTPEQEFQSFLDKYPAVKRQFDGATRVREWISTDRLQYSSKQTVGDRWCLMSHAAGFLDPLFSRGLSNTLEVVDALTARLVPALKDGDFSAERFAYVERVEQGLLQYNDDLVNSSFIAFSHFRLWNAVFRVWGSFITPGTMRLTRARLKHFKDRDVRHFEELEKVPYPGLWWPQSDSFKRILETTAETCEKYEAGALTGDEAADIVFGLLKESPVVNPVFGWKDEERRFIYPSTLTMARFLYWASVEAPAEMNSVGREFLLGIVKAGAKVRKLL</sequence>
<dbReference type="AlphaFoldDB" id="A0AB39QJR8"/>
<protein>
    <submittedName>
        <fullName evidence="4">NAD(P)/FAD-dependent oxidoreductase</fullName>
        <ecNumber evidence="4">1.-.-.-</ecNumber>
    </submittedName>
</protein>
<proteinExistence type="inferred from homology"/>
<feature type="domain" description="FAD-binding" evidence="3">
    <location>
        <begin position="21"/>
        <end position="211"/>
    </location>
</feature>
<reference evidence="4" key="1">
    <citation type="submission" date="2024-07" db="EMBL/GenBank/DDBJ databases">
        <authorList>
            <person name="Yu S.T."/>
        </authorList>
    </citation>
    <scope>NUCLEOTIDE SEQUENCE</scope>
    <source>
        <strain evidence="4">R39</strain>
    </source>
</reference>
<evidence type="ECO:0000259" key="3">
    <source>
        <dbReference type="Pfam" id="PF01494"/>
    </source>
</evidence>
<dbReference type="InterPro" id="IPR002938">
    <property type="entry name" value="FAD-bd"/>
</dbReference>
<organism evidence="4">
    <name type="scientific">Streptomyces sp. R39</name>
    <dbReference type="NCBI Taxonomy" id="3238631"/>
    <lineage>
        <taxon>Bacteria</taxon>
        <taxon>Bacillati</taxon>
        <taxon>Actinomycetota</taxon>
        <taxon>Actinomycetes</taxon>
        <taxon>Kitasatosporales</taxon>
        <taxon>Streptomycetaceae</taxon>
        <taxon>Streptomyces</taxon>
    </lineage>
</organism>
<name>A0AB39QJR8_9ACTN</name>
<dbReference type="RefSeq" id="WP_369222810.1">
    <property type="nucleotide sequence ID" value="NZ_CP163441.1"/>
</dbReference>
<dbReference type="SUPFAM" id="SSF51905">
    <property type="entry name" value="FAD/NAD(P)-binding domain"/>
    <property type="match status" value="1"/>
</dbReference>
<dbReference type="PRINTS" id="PR00420">
    <property type="entry name" value="RNGMNOXGNASE"/>
</dbReference>
<gene>
    <name evidence="4" type="ORF">AB5J52_16600</name>
</gene>
<keyword evidence="1 4" id="KW-0560">Oxidoreductase</keyword>
<dbReference type="EMBL" id="CP163441">
    <property type="protein sequence ID" value="XDQ43752.1"/>
    <property type="molecule type" value="Genomic_DNA"/>
</dbReference>
<dbReference type="InterPro" id="IPR050816">
    <property type="entry name" value="Flavin-dep_Halogenase_NPB"/>
</dbReference>
<dbReference type="Gene3D" id="3.50.50.60">
    <property type="entry name" value="FAD/NAD(P)-binding domain"/>
    <property type="match status" value="1"/>
</dbReference>
<accession>A0AB39QJR8</accession>
<evidence type="ECO:0000256" key="2">
    <source>
        <dbReference type="ARBA" id="ARBA00038396"/>
    </source>
</evidence>
<dbReference type="EC" id="1.-.-.-" evidence="4"/>
<comment type="similarity">
    <text evidence="2">Belongs to the flavin-dependent halogenase family. Bacterial tryptophan halogenase subfamily.</text>
</comment>
<dbReference type="Pfam" id="PF01494">
    <property type="entry name" value="FAD_binding_3"/>
    <property type="match status" value="1"/>
</dbReference>
<evidence type="ECO:0000313" key="4">
    <source>
        <dbReference type="EMBL" id="XDQ43752.1"/>
    </source>
</evidence>
<dbReference type="PANTHER" id="PTHR43747:SF5">
    <property type="entry name" value="FAD-BINDING DOMAIN-CONTAINING PROTEIN"/>
    <property type="match status" value="1"/>
</dbReference>
<dbReference type="GO" id="GO:0016491">
    <property type="term" value="F:oxidoreductase activity"/>
    <property type="evidence" value="ECO:0007669"/>
    <property type="project" value="UniProtKB-KW"/>
</dbReference>
<dbReference type="InterPro" id="IPR036188">
    <property type="entry name" value="FAD/NAD-bd_sf"/>
</dbReference>
<evidence type="ECO:0000256" key="1">
    <source>
        <dbReference type="ARBA" id="ARBA00023002"/>
    </source>
</evidence>